<organism evidence="7 8">
    <name type="scientific">Gasterosteus aculeatus aculeatus</name>
    <name type="common">three-spined stickleback</name>
    <dbReference type="NCBI Taxonomy" id="481459"/>
    <lineage>
        <taxon>Eukaryota</taxon>
        <taxon>Metazoa</taxon>
        <taxon>Chordata</taxon>
        <taxon>Craniata</taxon>
        <taxon>Vertebrata</taxon>
        <taxon>Euteleostomi</taxon>
        <taxon>Actinopterygii</taxon>
        <taxon>Neopterygii</taxon>
        <taxon>Teleostei</taxon>
        <taxon>Neoteleostei</taxon>
        <taxon>Acanthomorphata</taxon>
        <taxon>Eupercaria</taxon>
        <taxon>Perciformes</taxon>
        <taxon>Cottioidei</taxon>
        <taxon>Gasterosteales</taxon>
        <taxon>Gasterosteidae</taxon>
        <taxon>Gasterosteus</taxon>
    </lineage>
</organism>
<dbReference type="GO" id="GO:0005886">
    <property type="term" value="C:plasma membrane"/>
    <property type="evidence" value="ECO:0007669"/>
    <property type="project" value="UniProtKB-SubCell"/>
</dbReference>
<feature type="transmembrane region" description="Helical" evidence="6">
    <location>
        <begin position="389"/>
        <end position="419"/>
    </location>
</feature>
<feature type="transmembrane region" description="Helical" evidence="6">
    <location>
        <begin position="29"/>
        <end position="51"/>
    </location>
</feature>
<feature type="transmembrane region" description="Helical" evidence="6">
    <location>
        <begin position="291"/>
        <end position="311"/>
    </location>
</feature>
<comment type="function">
    <text evidence="6">Choline transporter.</text>
</comment>
<proteinExistence type="inferred from homology"/>
<feature type="transmembrane region" description="Helical" evidence="6">
    <location>
        <begin position="341"/>
        <end position="361"/>
    </location>
</feature>
<dbReference type="PANTHER" id="PTHR12385:SF12">
    <property type="entry name" value="CHOLINE TRANSPORTER-LIKE PROTEIN"/>
    <property type="match status" value="1"/>
</dbReference>
<comment type="subcellular location">
    <subcellularLocation>
        <location evidence="6">Cell membrane</location>
        <topology evidence="6">Multi-pass membrane protein</topology>
    </subcellularLocation>
    <subcellularLocation>
        <location evidence="1">Membrane</location>
        <topology evidence="1">Multi-pass membrane protein</topology>
    </subcellularLocation>
</comment>
<feature type="transmembrane region" description="Helical" evidence="6">
    <location>
        <begin position="240"/>
        <end position="263"/>
    </location>
</feature>
<evidence type="ECO:0000256" key="3">
    <source>
        <dbReference type="ARBA" id="ARBA00022692"/>
    </source>
</evidence>
<evidence type="ECO:0000256" key="6">
    <source>
        <dbReference type="RuleBase" id="RU368066"/>
    </source>
</evidence>
<feature type="transmembrane region" description="Helical" evidence="6">
    <location>
        <begin position="571"/>
        <end position="604"/>
    </location>
</feature>
<feature type="transmembrane region" description="Helical" evidence="6">
    <location>
        <begin position="214"/>
        <end position="233"/>
    </location>
</feature>
<feature type="transmembrane region" description="Helical" evidence="6">
    <location>
        <begin position="541"/>
        <end position="565"/>
    </location>
</feature>
<keyword evidence="5 6" id="KW-0472">Membrane</keyword>
<keyword evidence="4 6" id="KW-1133">Transmembrane helix</keyword>
<keyword evidence="8" id="KW-1185">Reference proteome</keyword>
<dbReference type="Ensembl" id="ENSGACT00000033351.1">
    <property type="protein sequence ID" value="ENSGACP00000045380.1"/>
    <property type="gene ID" value="ENSGACG00000016300.2"/>
</dbReference>
<evidence type="ECO:0000313" key="8">
    <source>
        <dbReference type="Proteomes" id="UP000007635"/>
    </source>
</evidence>
<evidence type="ECO:0000313" key="7">
    <source>
        <dbReference type="Ensembl" id="ENSGACP00000045380.1"/>
    </source>
</evidence>
<dbReference type="GO" id="GO:0022857">
    <property type="term" value="F:transmembrane transporter activity"/>
    <property type="evidence" value="ECO:0007669"/>
    <property type="project" value="UniProtKB-UniRule"/>
</dbReference>
<feature type="transmembrane region" description="Helical" evidence="6">
    <location>
        <begin position="716"/>
        <end position="736"/>
    </location>
</feature>
<dbReference type="InterPro" id="IPR007603">
    <property type="entry name" value="Choline_transptr-like"/>
</dbReference>
<comment type="similarity">
    <text evidence="2 6">Belongs to the CTL (choline transporter-like) family.</text>
</comment>
<protein>
    <recommendedName>
        <fullName evidence="6">Choline transporter-like protein</fullName>
    </recommendedName>
</protein>
<reference evidence="7 8" key="1">
    <citation type="journal article" date="2021" name="G3 (Bethesda)">
        <title>Improved contiguity of the threespine stickleback genome using long-read sequencing.</title>
        <authorList>
            <person name="Nath S."/>
            <person name="Shaw D.E."/>
            <person name="White M.A."/>
        </authorList>
    </citation>
    <scope>NUCLEOTIDE SEQUENCE [LARGE SCALE GENOMIC DNA]</scope>
    <source>
        <strain evidence="7 8">Lake Benthic</strain>
    </source>
</reference>
<accession>A0AAQ4Q2U4</accession>
<sequence>MDSRQQLHLRRKRTKREWRPLEDRSCTDLPWLLLFTVFCVGMGSICSFTIVTGGAARLVFGYDSYGNTCGRRNEVIEGVRLSGLDHTDRKFIFFLDPCNVDIVQRKIKSTALCVSLCPTEELKTYQDLKSFAMLNGSELCSYELAGHKYPALPERFSKCPKLPVPPSKPLPVFNRCTPVDISCYAKFAEAVVTFVSDNSVLHRLIAGVAASKEIIIGLCVLALVLSMILMVIIRYISAVLVWILTAMVVLGSLAGTSVLWWLYIDHRLYGNYTTNQVTEEAELNRENGQALLVYAGAATAFTIILLLLMLFMRKRVALTIALFHVAGKVFIHLPLLTLQPFVTFFALLLFWIYWILVLLFLGTSGNSVQNEETGLTEFRLTGPLQYLTWYHAVGLVWITEFILACQQMTVAGAVVTYYFTRDKNRLPVTPILSSVLRLVRYHLGTVAKGAFIITLVKIPRLFLMYIHNQLKGKENACARCLLKTCICCLWCLEKCLNYLNQNAYAATAINSTGFCTSARDAFVILVENALRVATINAVGDFVLFLGKVLIVTSTAFAGVLLLNYQRDYAEWLLPLIIVCLFSFLVAHCFLSIFEIVVDVLFLCFAIDTKYNDGTPGKEFFMDKALMEFVESSRRLGRAVERGRSRVKAAVSEGAGIKPMVSDSRGGLLSEEVELKEDGGEWEELQEFQVYYLLVGVLVDWVLTEQNGFVLCLSEDVVLFLCVCLPTSTLFLFVSLLQAPSPAPFTPSSKLASS</sequence>
<dbReference type="AlphaFoldDB" id="A0AAQ4Q2U4"/>
<name>A0AAQ4Q2U4_GASAC</name>
<evidence type="ECO:0000256" key="4">
    <source>
        <dbReference type="ARBA" id="ARBA00022989"/>
    </source>
</evidence>
<evidence type="ECO:0000256" key="1">
    <source>
        <dbReference type="ARBA" id="ARBA00004141"/>
    </source>
</evidence>
<evidence type="ECO:0000256" key="2">
    <source>
        <dbReference type="ARBA" id="ARBA00007168"/>
    </source>
</evidence>
<dbReference type="GeneTree" id="ENSGT00940000157174"/>
<evidence type="ECO:0000256" key="5">
    <source>
        <dbReference type="ARBA" id="ARBA00023136"/>
    </source>
</evidence>
<dbReference type="PANTHER" id="PTHR12385">
    <property type="entry name" value="CHOLINE TRANSPORTER-LIKE (SLC FAMILY 44)"/>
    <property type="match status" value="1"/>
</dbReference>
<dbReference type="Proteomes" id="UP000007635">
    <property type="component" value="Chromosome IV"/>
</dbReference>
<dbReference type="Pfam" id="PF04515">
    <property type="entry name" value="Choline_transpo"/>
    <property type="match status" value="1"/>
</dbReference>
<reference evidence="7" key="2">
    <citation type="submission" date="2025-08" db="UniProtKB">
        <authorList>
            <consortium name="Ensembl"/>
        </authorList>
    </citation>
    <scope>IDENTIFICATION</scope>
</reference>
<keyword evidence="3 6" id="KW-0812">Transmembrane</keyword>
<reference evidence="7" key="3">
    <citation type="submission" date="2025-09" db="UniProtKB">
        <authorList>
            <consortium name="Ensembl"/>
        </authorList>
    </citation>
    <scope>IDENTIFICATION</scope>
</reference>